<keyword evidence="1" id="KW-0963">Cytoplasm</keyword>
<evidence type="ECO:0000313" key="3">
    <source>
        <dbReference type="EMBL" id="MFD2232786.1"/>
    </source>
</evidence>
<evidence type="ECO:0000313" key="4">
    <source>
        <dbReference type="Proteomes" id="UP001597296"/>
    </source>
</evidence>
<dbReference type="Gene3D" id="1.10.10.620">
    <property type="entry name" value="ribosome modulation factor like domain"/>
    <property type="match status" value="1"/>
</dbReference>
<dbReference type="Pfam" id="PF04957">
    <property type="entry name" value="RMF"/>
    <property type="match status" value="1"/>
</dbReference>
<accession>A0ABW5C794</accession>
<comment type="caution">
    <text evidence="3">The sequence shown here is derived from an EMBL/GenBank/DDBJ whole genome shotgun (WGS) entry which is preliminary data.</text>
</comment>
<sequence>MSQSPAPAPSPDDEIYGLARAIIDTHVAAIDEARQAKDDGTTGHASAWKAAKKVGLPVDPLKLCLKLKRMSESKRRDFLRGFDALRISYFGWDNQLDMFEASRSTVEAEAAEAEPESAVEAVEDAPEPVAAPAIDQDGIKAKIDRAMEAAKDAVALAPETDPEADHAGTAFNQGRMAALAGQTGEQNPYKRASLRGRVWAQGHAKGVAERAAKQFEGDAAASNVVALPVEPTALGDARPAFPH</sequence>
<dbReference type="RefSeq" id="WP_377314417.1">
    <property type="nucleotide sequence ID" value="NZ_JBHUIY010000004.1"/>
</dbReference>
<evidence type="ECO:0000256" key="1">
    <source>
        <dbReference type="ARBA" id="ARBA00022490"/>
    </source>
</evidence>
<keyword evidence="4" id="KW-1185">Reference proteome</keyword>
<evidence type="ECO:0000256" key="2">
    <source>
        <dbReference type="ARBA" id="ARBA00022845"/>
    </source>
</evidence>
<proteinExistence type="predicted"/>
<name>A0ABW5C794_9PROT</name>
<dbReference type="InterPro" id="IPR007040">
    <property type="entry name" value="Ribosome_modulation_factor"/>
</dbReference>
<dbReference type="EMBL" id="JBHUIY010000004">
    <property type="protein sequence ID" value="MFD2232786.1"/>
    <property type="molecule type" value="Genomic_DNA"/>
</dbReference>
<reference evidence="4" key="1">
    <citation type="journal article" date="2019" name="Int. J. Syst. Evol. Microbiol.">
        <title>The Global Catalogue of Microorganisms (GCM) 10K type strain sequencing project: providing services to taxonomists for standard genome sequencing and annotation.</title>
        <authorList>
            <consortium name="The Broad Institute Genomics Platform"/>
            <consortium name="The Broad Institute Genome Sequencing Center for Infectious Disease"/>
            <person name="Wu L."/>
            <person name="Ma J."/>
        </authorList>
    </citation>
    <scope>NUCLEOTIDE SEQUENCE [LARGE SCALE GENOMIC DNA]</scope>
    <source>
        <strain evidence="4">KCTC 15012</strain>
    </source>
</reference>
<gene>
    <name evidence="3" type="ORF">ACFSNB_03105</name>
</gene>
<dbReference type="Proteomes" id="UP001597296">
    <property type="component" value="Unassembled WGS sequence"/>
</dbReference>
<organism evidence="3 4">
    <name type="scientific">Phaeospirillum tilakii</name>
    <dbReference type="NCBI Taxonomy" id="741673"/>
    <lineage>
        <taxon>Bacteria</taxon>
        <taxon>Pseudomonadati</taxon>
        <taxon>Pseudomonadota</taxon>
        <taxon>Alphaproteobacteria</taxon>
        <taxon>Rhodospirillales</taxon>
        <taxon>Rhodospirillaceae</taxon>
        <taxon>Phaeospirillum</taxon>
    </lineage>
</organism>
<keyword evidence="2" id="KW-0810">Translation regulation</keyword>
<dbReference type="InterPro" id="IPR023200">
    <property type="entry name" value="RMF_sf"/>
</dbReference>
<protein>
    <submittedName>
        <fullName evidence="3">Uncharacterized protein</fullName>
    </submittedName>
</protein>